<dbReference type="PANTHER" id="PTHR40455:SF1">
    <property type="entry name" value="ANTITOXIN HIGA"/>
    <property type="match status" value="1"/>
</dbReference>
<evidence type="ECO:0000313" key="1">
    <source>
        <dbReference type="EMBL" id="WDF70621.1"/>
    </source>
</evidence>
<sequence length="117" mass="13928">MWYLIENEVDYKKALDRFEEIRHADRASLEHKEKMLLVTLISNYETEVFPVEDIDPIEMIKIRMEDFGFKPSQLGNKSSVSKVLNYKRPLTLTMIRNFSKILRIPSGFLVQEYELKQ</sequence>
<dbReference type="PANTHER" id="PTHR40455">
    <property type="entry name" value="ANTITOXIN HIGA"/>
    <property type="match status" value="1"/>
</dbReference>
<reference evidence="1 2" key="1">
    <citation type="submission" date="2023-02" db="EMBL/GenBank/DDBJ databases">
        <title>Genome sequence of Sphingobacterium sp. KACC 22765.</title>
        <authorList>
            <person name="Kim S."/>
            <person name="Heo J."/>
            <person name="Kwon S.-W."/>
        </authorList>
    </citation>
    <scope>NUCLEOTIDE SEQUENCE [LARGE SCALE GENOMIC DNA]</scope>
    <source>
        <strain evidence="1 2">KACC 22765</strain>
    </source>
</reference>
<accession>A0ABY7WLZ6</accession>
<name>A0ABY7WLZ6_9SPHI</name>
<evidence type="ECO:0000313" key="2">
    <source>
        <dbReference type="Proteomes" id="UP001221558"/>
    </source>
</evidence>
<gene>
    <name evidence="1" type="ORF">PQ465_09650</name>
</gene>
<dbReference type="RefSeq" id="WP_274269325.1">
    <property type="nucleotide sequence ID" value="NZ_CP117880.1"/>
</dbReference>
<organism evidence="1 2">
    <name type="scientific">Sphingobacterium oryzagri</name>
    <dbReference type="NCBI Taxonomy" id="3025669"/>
    <lineage>
        <taxon>Bacteria</taxon>
        <taxon>Pseudomonadati</taxon>
        <taxon>Bacteroidota</taxon>
        <taxon>Sphingobacteriia</taxon>
        <taxon>Sphingobacteriales</taxon>
        <taxon>Sphingobacteriaceae</taxon>
        <taxon>Sphingobacterium</taxon>
    </lineage>
</organism>
<dbReference type="Proteomes" id="UP001221558">
    <property type="component" value="Chromosome"/>
</dbReference>
<dbReference type="EMBL" id="CP117880">
    <property type="protein sequence ID" value="WDF70621.1"/>
    <property type="molecule type" value="Genomic_DNA"/>
</dbReference>
<protein>
    <submittedName>
        <fullName evidence="1">XRE family transcriptional regulator</fullName>
    </submittedName>
</protein>
<proteinExistence type="predicted"/>
<dbReference type="InterPro" id="IPR039060">
    <property type="entry name" value="Antitox_HigA"/>
</dbReference>
<keyword evidence="2" id="KW-1185">Reference proteome</keyword>